<evidence type="ECO:0000259" key="5">
    <source>
        <dbReference type="Pfam" id="PF14743"/>
    </source>
</evidence>
<evidence type="ECO:0000313" key="7">
    <source>
        <dbReference type="Proteomes" id="UP000287176"/>
    </source>
</evidence>
<dbReference type="PANTHER" id="PTHR47810">
    <property type="entry name" value="DNA LIGASE"/>
    <property type="match status" value="1"/>
</dbReference>
<dbReference type="InterPro" id="IPR050326">
    <property type="entry name" value="NAD_dep_DNA_ligaseB"/>
</dbReference>
<proteinExistence type="predicted"/>
<evidence type="ECO:0000256" key="3">
    <source>
        <dbReference type="ARBA" id="ARBA00022763"/>
    </source>
</evidence>
<dbReference type="GO" id="GO:0006260">
    <property type="term" value="P:DNA replication"/>
    <property type="evidence" value="ECO:0007669"/>
    <property type="project" value="UniProtKB-KW"/>
</dbReference>
<dbReference type="EMBL" id="QNZI01000023">
    <property type="protein sequence ID" value="RTZ86838.1"/>
    <property type="molecule type" value="Genomic_DNA"/>
</dbReference>
<dbReference type="Pfam" id="PF14743">
    <property type="entry name" value="DNA_ligase_OB_2"/>
    <property type="match status" value="1"/>
</dbReference>
<evidence type="ECO:0000256" key="2">
    <source>
        <dbReference type="ARBA" id="ARBA00022705"/>
    </source>
</evidence>
<dbReference type="Gene3D" id="3.30.1490.70">
    <property type="match status" value="1"/>
</dbReference>
<dbReference type="InterPro" id="IPR029319">
    <property type="entry name" value="DNA_ligase_OB"/>
</dbReference>
<protein>
    <submittedName>
        <fullName evidence="6">DNA ligase</fullName>
    </submittedName>
</protein>
<dbReference type="AlphaFoldDB" id="A0A432GTQ9"/>
<dbReference type="GO" id="GO:0016874">
    <property type="term" value="F:ligase activity"/>
    <property type="evidence" value="ECO:0007669"/>
    <property type="project" value="UniProtKB-KW"/>
</dbReference>
<dbReference type="CDD" id="cd08041">
    <property type="entry name" value="OBF_kDNA_ligase_like"/>
    <property type="match status" value="1"/>
</dbReference>
<comment type="caution">
    <text evidence="6">The sequence shown here is derived from an EMBL/GenBank/DDBJ whole genome shotgun (WGS) entry which is preliminary data.</text>
</comment>
<dbReference type="NCBIfam" id="NF006592">
    <property type="entry name" value="PRK09125.1"/>
    <property type="match status" value="1"/>
</dbReference>
<organism evidence="6 7">
    <name type="scientific">SAR324 cluster bacterium</name>
    <dbReference type="NCBI Taxonomy" id="2024889"/>
    <lineage>
        <taxon>Bacteria</taxon>
        <taxon>Deltaproteobacteria</taxon>
        <taxon>SAR324 cluster</taxon>
    </lineage>
</organism>
<dbReference type="CDD" id="cd07896">
    <property type="entry name" value="Adenylation_kDNA_ligase_like"/>
    <property type="match status" value="1"/>
</dbReference>
<dbReference type="SUPFAM" id="SSF56091">
    <property type="entry name" value="DNA ligase/mRNA capping enzyme, catalytic domain"/>
    <property type="match status" value="1"/>
</dbReference>
<feature type="domain" description="DNA ligase OB-like" evidence="5">
    <location>
        <begin position="201"/>
        <end position="265"/>
    </location>
</feature>
<dbReference type="InterPro" id="IPR012340">
    <property type="entry name" value="NA-bd_OB-fold"/>
</dbReference>
<dbReference type="Gene3D" id="2.40.50.140">
    <property type="entry name" value="Nucleic acid-binding proteins"/>
    <property type="match status" value="1"/>
</dbReference>
<dbReference type="SUPFAM" id="SSF50249">
    <property type="entry name" value="Nucleic acid-binding proteins"/>
    <property type="match status" value="1"/>
</dbReference>
<keyword evidence="3" id="KW-0227">DNA damage</keyword>
<evidence type="ECO:0000256" key="1">
    <source>
        <dbReference type="ARBA" id="ARBA00022598"/>
    </source>
</evidence>
<name>A0A432GTQ9_9DELT</name>
<reference evidence="6 7" key="1">
    <citation type="submission" date="2018-06" db="EMBL/GenBank/DDBJ databases">
        <title>Combined omics and stable isotope probing to characterize newly discovered Mariana Back-Arc vent microbial communities.</title>
        <authorList>
            <person name="Trembath-Reichert E."/>
            <person name="Huber J.A."/>
        </authorList>
    </citation>
    <scope>NUCLEOTIDE SEQUENCE [LARGE SCALE GENOMIC DNA]</scope>
    <source>
        <strain evidence="6">MAG 24</strain>
    </source>
</reference>
<keyword evidence="1 6" id="KW-0436">Ligase</keyword>
<dbReference type="PANTHER" id="PTHR47810:SF1">
    <property type="entry name" value="DNA LIGASE B"/>
    <property type="match status" value="1"/>
</dbReference>
<evidence type="ECO:0000313" key="6">
    <source>
        <dbReference type="EMBL" id="RTZ86838.1"/>
    </source>
</evidence>
<dbReference type="Proteomes" id="UP000287176">
    <property type="component" value="Unassembled WGS sequence"/>
</dbReference>
<dbReference type="Gene3D" id="3.30.470.30">
    <property type="entry name" value="DNA ligase/mRNA capping enzyme"/>
    <property type="match status" value="1"/>
</dbReference>
<accession>A0A432GTQ9</accession>
<dbReference type="GO" id="GO:0006281">
    <property type="term" value="P:DNA repair"/>
    <property type="evidence" value="ECO:0007669"/>
    <property type="project" value="UniProtKB-KW"/>
</dbReference>
<keyword evidence="2" id="KW-0235">DNA replication</keyword>
<gene>
    <name evidence="6" type="ORF">DSY94_00865</name>
</gene>
<sequence length="269" mass="31008">MFFLLLQEIPMIKIKILIHCWQRYTSRKMCQNGGSVKNDGVRAIWNGEKLHFRSGKLISAPDWFTENFPEQLMDGELWMGRGTFEKLSGIVRKIQPNHNDWRQVRYMLFELPEHPGTFTRRVRKMVKLTETLKISWLQPIPQIRLNSEDALLNMLDEIVTKGGEGLMLHRADSLYHSGRSDDLLKLKPWQDAEATVVEILPGKGKFSGMMGSLLVTDESGRRFRIGTGFSNKERRNPPAVGTVITYKFTGTTKKGLPKFASFLRIHQQF</sequence>
<evidence type="ECO:0000256" key="4">
    <source>
        <dbReference type="ARBA" id="ARBA00023204"/>
    </source>
</evidence>
<keyword evidence="4" id="KW-0234">DNA repair</keyword>